<name>W1XGN3_9ZZZZ</name>
<gene>
    <name evidence="1" type="ORF">Q604_UNBC16824G0001</name>
</gene>
<proteinExistence type="predicted"/>
<sequence length="34" mass="3810">MLFEKTKADIQKDYTAILLADGINLVEKGTVIEE</sequence>
<comment type="caution">
    <text evidence="1">The sequence shown here is derived from an EMBL/GenBank/DDBJ whole genome shotgun (WGS) entry which is preliminary data.</text>
</comment>
<dbReference type="AlphaFoldDB" id="W1XGN3"/>
<organism evidence="1">
    <name type="scientific">human gut metagenome</name>
    <dbReference type="NCBI Taxonomy" id="408170"/>
    <lineage>
        <taxon>unclassified sequences</taxon>
        <taxon>metagenomes</taxon>
        <taxon>organismal metagenomes</taxon>
    </lineage>
</organism>
<feature type="non-terminal residue" evidence="1">
    <location>
        <position position="34"/>
    </location>
</feature>
<accession>W1XGN3</accession>
<evidence type="ECO:0000313" key="1">
    <source>
        <dbReference type="EMBL" id="ETJ27944.1"/>
    </source>
</evidence>
<dbReference type="EMBL" id="AZMM01016824">
    <property type="protein sequence ID" value="ETJ27944.1"/>
    <property type="molecule type" value="Genomic_DNA"/>
</dbReference>
<reference evidence="1" key="1">
    <citation type="submission" date="2013-12" db="EMBL/GenBank/DDBJ databases">
        <title>A Varibaculum cambriense genome reconstructed from a premature infant gut community with otherwise low bacterial novelty that shifts toward anaerobic metabolism during the third week of life.</title>
        <authorList>
            <person name="Brown C.T."/>
            <person name="Sharon I."/>
            <person name="Thomas B.C."/>
            <person name="Castelle C.J."/>
            <person name="Morowitz M.J."/>
            <person name="Banfield J.F."/>
        </authorList>
    </citation>
    <scope>NUCLEOTIDE SEQUENCE</scope>
</reference>
<protein>
    <submittedName>
        <fullName evidence="1">Uncharacterized protein</fullName>
    </submittedName>
</protein>